<feature type="region of interest" description="Disordered" evidence="1">
    <location>
        <begin position="130"/>
        <end position="162"/>
    </location>
</feature>
<proteinExistence type="predicted"/>
<comment type="caution">
    <text evidence="2">The sequence shown here is derived from an EMBL/GenBank/DDBJ whole genome shotgun (WGS) entry which is preliminary data.</text>
</comment>
<gene>
    <name evidence="2" type="ORF">SLEP1_g22426</name>
</gene>
<dbReference type="GO" id="GO:0009507">
    <property type="term" value="C:chloroplast"/>
    <property type="evidence" value="ECO:0007669"/>
    <property type="project" value="TreeGrafter"/>
</dbReference>
<evidence type="ECO:0000313" key="3">
    <source>
        <dbReference type="Proteomes" id="UP001054252"/>
    </source>
</evidence>
<evidence type="ECO:0000256" key="1">
    <source>
        <dbReference type="SAM" id="MobiDB-lite"/>
    </source>
</evidence>
<sequence length="264" mass="29529">MSCVQANLCIKSNGRMINQMNVRHVLQLRCPPSNPFILPIRANHLARTSVKLSAAASPFYHFTPLLGQDKDIRMSKFHKRSHVCALGGNDNPAIDNEGSPWKATEKAQGNFEKESPILDVLKDQMQKKEYYDGGKGSSNPPRGRGGGGGGSGNDQGPEDESLSGVVDETMKVVLATIGIIVLYACVINGEEYLLLMRDYITFLSCGNKSTRLIQVMDKWRRFYEKLTEKKVYDKYWLEKAIISVRTMYMRVLRSSLTPNSDDSS</sequence>
<keyword evidence="3" id="KW-1185">Reference proteome</keyword>
<dbReference type="PANTHER" id="PTHR35483:SF1">
    <property type="entry name" value="GLYCINE-RICH PROTEIN-RELATED"/>
    <property type="match status" value="1"/>
</dbReference>
<dbReference type="AlphaFoldDB" id="A0AAV5JF94"/>
<organism evidence="2 3">
    <name type="scientific">Rubroshorea leprosula</name>
    <dbReference type="NCBI Taxonomy" id="152421"/>
    <lineage>
        <taxon>Eukaryota</taxon>
        <taxon>Viridiplantae</taxon>
        <taxon>Streptophyta</taxon>
        <taxon>Embryophyta</taxon>
        <taxon>Tracheophyta</taxon>
        <taxon>Spermatophyta</taxon>
        <taxon>Magnoliopsida</taxon>
        <taxon>eudicotyledons</taxon>
        <taxon>Gunneridae</taxon>
        <taxon>Pentapetalae</taxon>
        <taxon>rosids</taxon>
        <taxon>malvids</taxon>
        <taxon>Malvales</taxon>
        <taxon>Dipterocarpaceae</taxon>
        <taxon>Rubroshorea</taxon>
    </lineage>
</organism>
<feature type="compositionally biased region" description="Gly residues" evidence="1">
    <location>
        <begin position="143"/>
        <end position="153"/>
    </location>
</feature>
<dbReference type="EMBL" id="BPVZ01000033">
    <property type="protein sequence ID" value="GKV11146.1"/>
    <property type="molecule type" value="Genomic_DNA"/>
</dbReference>
<dbReference type="PANTHER" id="PTHR35483">
    <property type="entry name" value="NUCLEUSENVELOPE PROTEIN"/>
    <property type="match status" value="1"/>
</dbReference>
<protein>
    <submittedName>
        <fullName evidence="2">Uncharacterized protein</fullName>
    </submittedName>
</protein>
<evidence type="ECO:0000313" key="2">
    <source>
        <dbReference type="EMBL" id="GKV11146.1"/>
    </source>
</evidence>
<name>A0AAV5JF94_9ROSI</name>
<dbReference type="Proteomes" id="UP001054252">
    <property type="component" value="Unassembled WGS sequence"/>
</dbReference>
<accession>A0AAV5JF94</accession>
<reference evidence="2 3" key="1">
    <citation type="journal article" date="2021" name="Commun. Biol.">
        <title>The genome of Shorea leprosula (Dipterocarpaceae) highlights the ecological relevance of drought in aseasonal tropical rainforests.</title>
        <authorList>
            <person name="Ng K.K.S."/>
            <person name="Kobayashi M.J."/>
            <person name="Fawcett J.A."/>
            <person name="Hatakeyama M."/>
            <person name="Paape T."/>
            <person name="Ng C.H."/>
            <person name="Ang C.C."/>
            <person name="Tnah L.H."/>
            <person name="Lee C.T."/>
            <person name="Nishiyama T."/>
            <person name="Sese J."/>
            <person name="O'Brien M.J."/>
            <person name="Copetti D."/>
            <person name="Mohd Noor M.I."/>
            <person name="Ong R.C."/>
            <person name="Putra M."/>
            <person name="Sireger I.Z."/>
            <person name="Indrioko S."/>
            <person name="Kosugi Y."/>
            <person name="Izuno A."/>
            <person name="Isagi Y."/>
            <person name="Lee S.L."/>
            <person name="Shimizu K.K."/>
        </authorList>
    </citation>
    <scope>NUCLEOTIDE SEQUENCE [LARGE SCALE GENOMIC DNA]</scope>
    <source>
        <strain evidence="2">214</strain>
    </source>
</reference>